<keyword evidence="13 27" id="KW-0812">Transmembrane</keyword>
<keyword evidence="18 27" id="KW-1133">Transmembrane helix</keyword>
<name>A0A2S9JXC4_9HYPH</name>
<evidence type="ECO:0000256" key="20">
    <source>
        <dbReference type="ARBA" id="ARBA00023251"/>
    </source>
</evidence>
<dbReference type="GO" id="GO:0030288">
    <property type="term" value="C:outer membrane-bounded periplasmic space"/>
    <property type="evidence" value="ECO:0007669"/>
    <property type="project" value="TreeGrafter"/>
</dbReference>
<dbReference type="GO" id="GO:0008360">
    <property type="term" value="P:regulation of cell shape"/>
    <property type="evidence" value="ECO:0007669"/>
    <property type="project" value="UniProtKB-KW"/>
</dbReference>
<dbReference type="GO" id="GO:0071555">
    <property type="term" value="P:cell wall organization"/>
    <property type="evidence" value="ECO:0007669"/>
    <property type="project" value="UniProtKB-KW"/>
</dbReference>
<dbReference type="Gene3D" id="1.10.3810.10">
    <property type="entry name" value="Biosynthetic peptidoglycan transglycosylase-like"/>
    <property type="match status" value="1"/>
</dbReference>
<feature type="domain" description="Penicillin-binding protein transpeptidase" evidence="28">
    <location>
        <begin position="432"/>
        <end position="723"/>
    </location>
</feature>
<evidence type="ECO:0000313" key="32">
    <source>
        <dbReference type="Proteomes" id="UP000238563"/>
    </source>
</evidence>
<evidence type="ECO:0000256" key="2">
    <source>
        <dbReference type="ARBA" id="ARBA00004752"/>
    </source>
</evidence>
<evidence type="ECO:0000256" key="27">
    <source>
        <dbReference type="SAM" id="Phobius"/>
    </source>
</evidence>
<keyword evidence="10" id="KW-0645">Protease</keyword>
<dbReference type="Pfam" id="PF00912">
    <property type="entry name" value="Transgly"/>
    <property type="match status" value="1"/>
</dbReference>
<dbReference type="InterPro" id="IPR001460">
    <property type="entry name" value="PCN-bd_Tpept"/>
</dbReference>
<dbReference type="InterPro" id="IPR036950">
    <property type="entry name" value="PBP_transglycosylase"/>
</dbReference>
<dbReference type="SUPFAM" id="SSF56601">
    <property type="entry name" value="beta-lactamase/transpeptidase-like"/>
    <property type="match status" value="1"/>
</dbReference>
<reference evidence="31 32" key="1">
    <citation type="submission" date="2018-02" db="EMBL/GenBank/DDBJ databases">
        <title>The draft genome of Phyllobacterium myrsinacearum DSM5892.</title>
        <authorList>
            <person name="Li L."/>
            <person name="Liu L."/>
            <person name="Zhang X."/>
            <person name="Wang T."/>
        </authorList>
    </citation>
    <scope>NUCLEOTIDE SEQUENCE [LARGE SCALE GENOMIC DNA]</scope>
    <source>
        <strain evidence="31 32">DSM 5892</strain>
    </source>
</reference>
<feature type="transmembrane region" description="Helical" evidence="27">
    <location>
        <begin position="12"/>
        <end position="30"/>
    </location>
</feature>
<dbReference type="GO" id="GO:0009252">
    <property type="term" value="P:peptidoglycan biosynthetic process"/>
    <property type="evidence" value="ECO:0007669"/>
    <property type="project" value="UniProtKB-UniPathway"/>
</dbReference>
<keyword evidence="22" id="KW-0961">Cell wall biogenesis/degradation</keyword>
<organism evidence="31 32">
    <name type="scientific">Phyllobacterium myrsinacearum</name>
    <dbReference type="NCBI Taxonomy" id="28101"/>
    <lineage>
        <taxon>Bacteria</taxon>
        <taxon>Pseudomonadati</taxon>
        <taxon>Pseudomonadota</taxon>
        <taxon>Alphaproteobacteria</taxon>
        <taxon>Hyphomicrobiales</taxon>
        <taxon>Phyllobacteriaceae</taxon>
        <taxon>Phyllobacterium</taxon>
    </lineage>
</organism>
<evidence type="ECO:0000259" key="29">
    <source>
        <dbReference type="Pfam" id="PF00912"/>
    </source>
</evidence>
<dbReference type="InterPro" id="IPR001264">
    <property type="entry name" value="Glyco_trans_51"/>
</dbReference>
<evidence type="ECO:0000256" key="13">
    <source>
        <dbReference type="ARBA" id="ARBA00022692"/>
    </source>
</evidence>
<feature type="domain" description="Penicillin-binding protein OB-like" evidence="30">
    <location>
        <begin position="322"/>
        <end position="430"/>
    </location>
</feature>
<feature type="domain" description="Glycosyl transferase family 51" evidence="29">
    <location>
        <begin position="56"/>
        <end position="233"/>
    </location>
</feature>
<accession>A0A2S9JXC4</accession>
<comment type="catalytic activity">
    <reaction evidence="23">
        <text>Preferential cleavage: (Ac)2-L-Lys-D-Ala-|-D-Ala. Also transpeptidation of peptidyl-alanyl moieties that are N-acyl substituents of D-alanine.</text>
        <dbReference type="EC" id="3.4.16.4"/>
    </reaction>
</comment>
<evidence type="ECO:0000259" key="30">
    <source>
        <dbReference type="Pfam" id="PF17092"/>
    </source>
</evidence>
<dbReference type="GO" id="GO:0005886">
    <property type="term" value="C:plasma membrane"/>
    <property type="evidence" value="ECO:0007669"/>
    <property type="project" value="UniProtKB-SubCell"/>
</dbReference>
<dbReference type="GO" id="GO:0046677">
    <property type="term" value="P:response to antibiotic"/>
    <property type="evidence" value="ECO:0007669"/>
    <property type="project" value="UniProtKB-KW"/>
</dbReference>
<keyword evidence="16" id="KW-0735">Signal-anchor</keyword>
<keyword evidence="8" id="KW-0997">Cell inner membrane</keyword>
<dbReference type="EMBL" id="PVBT01000001">
    <property type="protein sequence ID" value="PRD57872.1"/>
    <property type="molecule type" value="Genomic_DNA"/>
</dbReference>
<evidence type="ECO:0000256" key="16">
    <source>
        <dbReference type="ARBA" id="ARBA00022968"/>
    </source>
</evidence>
<dbReference type="PANTHER" id="PTHR32282:SF27">
    <property type="entry name" value="PENICILLIN-BINDING PROTEIN 1A"/>
    <property type="match status" value="1"/>
</dbReference>
<evidence type="ECO:0000256" key="3">
    <source>
        <dbReference type="ARBA" id="ARBA00007090"/>
    </source>
</evidence>
<comment type="similarity">
    <text evidence="3">In the C-terminal section; belongs to the transpeptidase family.</text>
</comment>
<comment type="subcellular location">
    <subcellularLocation>
        <location evidence="1">Cell inner membrane</location>
        <topology evidence="1">Single-pass type II membrane protein</topology>
    </subcellularLocation>
</comment>
<gene>
    <name evidence="31" type="ORF">C5750_01595</name>
</gene>
<evidence type="ECO:0000256" key="11">
    <source>
        <dbReference type="ARBA" id="ARBA00022676"/>
    </source>
</evidence>
<evidence type="ECO:0000256" key="1">
    <source>
        <dbReference type="ARBA" id="ARBA00004249"/>
    </source>
</evidence>
<evidence type="ECO:0000256" key="4">
    <source>
        <dbReference type="ARBA" id="ARBA00007739"/>
    </source>
</evidence>
<keyword evidence="9" id="KW-0121">Carboxypeptidase</keyword>
<dbReference type="InterPro" id="IPR031376">
    <property type="entry name" value="PCB_OB"/>
</dbReference>
<dbReference type="Proteomes" id="UP000238563">
    <property type="component" value="Unassembled WGS sequence"/>
</dbReference>
<dbReference type="RefSeq" id="WP_105732112.1">
    <property type="nucleotide sequence ID" value="NZ_PVBT01000001.1"/>
</dbReference>
<dbReference type="Pfam" id="PF00905">
    <property type="entry name" value="Transpeptidase"/>
    <property type="match status" value="1"/>
</dbReference>
<keyword evidence="15" id="KW-0133">Cell shape</keyword>
<dbReference type="InterPro" id="IPR023346">
    <property type="entry name" value="Lysozyme-like_dom_sf"/>
</dbReference>
<evidence type="ECO:0000256" key="9">
    <source>
        <dbReference type="ARBA" id="ARBA00022645"/>
    </source>
</evidence>
<evidence type="ECO:0000259" key="28">
    <source>
        <dbReference type="Pfam" id="PF00905"/>
    </source>
</evidence>
<keyword evidence="20" id="KW-0046">Antibiotic resistance</keyword>
<dbReference type="EC" id="3.4.16.4" evidence="5"/>
<evidence type="ECO:0000256" key="6">
    <source>
        <dbReference type="ARBA" id="ARBA00018638"/>
    </source>
</evidence>
<evidence type="ECO:0000256" key="14">
    <source>
        <dbReference type="ARBA" id="ARBA00022801"/>
    </source>
</evidence>
<comment type="pathway">
    <text evidence="26">Glycan biosynthesis.</text>
</comment>
<keyword evidence="19 27" id="KW-0472">Membrane</keyword>
<evidence type="ECO:0000256" key="26">
    <source>
        <dbReference type="ARBA" id="ARBA00060592"/>
    </source>
</evidence>
<dbReference type="NCBIfam" id="TIGR02074">
    <property type="entry name" value="PBP_1a_fam"/>
    <property type="match status" value="1"/>
</dbReference>
<dbReference type="PANTHER" id="PTHR32282">
    <property type="entry name" value="BINDING PROTEIN TRANSPEPTIDASE, PUTATIVE-RELATED"/>
    <property type="match status" value="1"/>
</dbReference>
<evidence type="ECO:0000256" key="24">
    <source>
        <dbReference type="ARBA" id="ARBA00044770"/>
    </source>
</evidence>
<comment type="pathway">
    <text evidence="2">Cell wall biogenesis; peptidoglycan biosynthesis.</text>
</comment>
<dbReference type="OrthoDB" id="9766909at2"/>
<keyword evidence="14" id="KW-0378">Hydrolase</keyword>
<dbReference type="UniPathway" id="UPA00219"/>
<evidence type="ECO:0000256" key="15">
    <source>
        <dbReference type="ARBA" id="ARBA00022960"/>
    </source>
</evidence>
<evidence type="ECO:0000256" key="10">
    <source>
        <dbReference type="ARBA" id="ARBA00022670"/>
    </source>
</evidence>
<evidence type="ECO:0000256" key="22">
    <source>
        <dbReference type="ARBA" id="ARBA00023316"/>
    </source>
</evidence>
<dbReference type="SUPFAM" id="SSF53955">
    <property type="entry name" value="Lysozyme-like"/>
    <property type="match status" value="1"/>
</dbReference>
<comment type="catalytic activity">
    <reaction evidence="25">
        <text>[GlcNAc-(1-&gt;4)-Mur2Ac(oyl-L-Ala-gamma-D-Glu-L-Lys-D-Ala-D-Ala)](n)-di-trans,octa-cis-undecaprenyl diphosphate + beta-D-GlcNAc-(1-&gt;4)-Mur2Ac(oyl-L-Ala-gamma-D-Glu-L-Lys-D-Ala-D-Ala)-di-trans,octa-cis-undecaprenyl diphosphate = [GlcNAc-(1-&gt;4)-Mur2Ac(oyl-L-Ala-gamma-D-Glu-L-Lys-D-Ala-D-Ala)](n+1)-di-trans,octa-cis-undecaprenyl diphosphate + di-trans,octa-cis-undecaprenyl diphosphate + H(+)</text>
        <dbReference type="Rhea" id="RHEA:23708"/>
        <dbReference type="Rhea" id="RHEA-COMP:9602"/>
        <dbReference type="Rhea" id="RHEA-COMP:9603"/>
        <dbReference type="ChEBI" id="CHEBI:15378"/>
        <dbReference type="ChEBI" id="CHEBI:58405"/>
        <dbReference type="ChEBI" id="CHEBI:60033"/>
        <dbReference type="ChEBI" id="CHEBI:78435"/>
        <dbReference type="EC" id="2.4.99.28"/>
    </reaction>
</comment>
<evidence type="ECO:0000256" key="21">
    <source>
        <dbReference type="ARBA" id="ARBA00023268"/>
    </source>
</evidence>
<protein>
    <recommendedName>
        <fullName evidence="6">Penicillin-binding protein 1A</fullName>
        <ecNumber evidence="24">2.4.99.28</ecNumber>
        <ecNumber evidence="5">3.4.16.4</ecNumber>
    </recommendedName>
</protein>
<dbReference type="Pfam" id="PF17092">
    <property type="entry name" value="PCB_OB"/>
    <property type="match status" value="1"/>
</dbReference>
<dbReference type="InterPro" id="IPR050396">
    <property type="entry name" value="Glycosyltr_51/Transpeptidase"/>
</dbReference>
<dbReference type="AlphaFoldDB" id="A0A2S9JXC4"/>
<keyword evidence="12" id="KW-0808">Transferase</keyword>
<proteinExistence type="inferred from homology"/>
<evidence type="ECO:0000256" key="25">
    <source>
        <dbReference type="ARBA" id="ARBA00049902"/>
    </source>
</evidence>
<dbReference type="GO" id="GO:0009002">
    <property type="term" value="F:serine-type D-Ala-D-Ala carboxypeptidase activity"/>
    <property type="evidence" value="ECO:0007669"/>
    <property type="project" value="UniProtKB-EC"/>
</dbReference>
<dbReference type="EC" id="2.4.99.28" evidence="24"/>
<evidence type="ECO:0000256" key="19">
    <source>
        <dbReference type="ARBA" id="ARBA00023136"/>
    </source>
</evidence>
<evidence type="ECO:0000256" key="23">
    <source>
        <dbReference type="ARBA" id="ARBA00034000"/>
    </source>
</evidence>
<comment type="similarity">
    <text evidence="4">In the N-terminal section; belongs to the glycosyltransferase 51 family.</text>
</comment>
<dbReference type="GO" id="GO:0008658">
    <property type="term" value="F:penicillin binding"/>
    <property type="evidence" value="ECO:0007669"/>
    <property type="project" value="InterPro"/>
</dbReference>
<keyword evidence="17" id="KW-0573">Peptidoglycan synthesis</keyword>
<evidence type="ECO:0000256" key="5">
    <source>
        <dbReference type="ARBA" id="ARBA00012448"/>
    </source>
</evidence>
<dbReference type="FunFam" id="1.10.3810.10:FF:000003">
    <property type="entry name" value="Penicillin-binding protein 1a"/>
    <property type="match status" value="1"/>
</dbReference>
<dbReference type="GO" id="GO:0008955">
    <property type="term" value="F:peptidoglycan glycosyltransferase activity"/>
    <property type="evidence" value="ECO:0007669"/>
    <property type="project" value="UniProtKB-EC"/>
</dbReference>
<evidence type="ECO:0000256" key="8">
    <source>
        <dbReference type="ARBA" id="ARBA00022519"/>
    </source>
</evidence>
<evidence type="ECO:0000313" key="31">
    <source>
        <dbReference type="EMBL" id="PRD57872.1"/>
    </source>
</evidence>
<evidence type="ECO:0000256" key="12">
    <source>
        <dbReference type="ARBA" id="ARBA00022679"/>
    </source>
</evidence>
<keyword evidence="21" id="KW-0511">Multifunctional enzyme</keyword>
<dbReference type="InterPro" id="IPR012338">
    <property type="entry name" value="Beta-lactam/transpept-like"/>
</dbReference>
<evidence type="ECO:0000256" key="7">
    <source>
        <dbReference type="ARBA" id="ARBA00022475"/>
    </source>
</evidence>
<keyword evidence="11" id="KW-0328">Glycosyltransferase</keyword>
<evidence type="ECO:0000256" key="18">
    <source>
        <dbReference type="ARBA" id="ARBA00022989"/>
    </source>
</evidence>
<keyword evidence="32" id="KW-1185">Reference proteome</keyword>
<dbReference type="GO" id="GO:0006508">
    <property type="term" value="P:proteolysis"/>
    <property type="evidence" value="ECO:0007669"/>
    <property type="project" value="UniProtKB-KW"/>
</dbReference>
<keyword evidence="7" id="KW-1003">Cell membrane</keyword>
<dbReference type="Gene3D" id="3.40.710.10">
    <property type="entry name" value="DD-peptidase/beta-lactamase superfamily"/>
    <property type="match status" value="2"/>
</dbReference>
<sequence length="809" mass="87441">MKKIIVGFSSDAVSLMTILTLGVSLLLATFEKTLPDYRDLKDWTPPLLSRFYDSRGELIAETGIERRLYTPIGAVPDLVKAAFLSAEDKNFYEHGGIEWTGLLRAAWSNALNYGSGQRMAGASTITQQVVKNLILSPERTVSRKLQEAVLAIRLEHVYSKDHILELYMNSIYLGLGSYGVASASLTYFGKPLNELSIAEAAYLASLPKAPNNYNPFLYPERAVSRRNWVILRMAQNGYINAADAVAASHAPLGTTATITRRFGNDTEYFASEVRRQITAAFGSDAIYTAGVSVRTTLDMPLQTAAVKALRSALVKYDQEQGYRGALGRVGEPDSAAAFDGFAELADVPEWRLAIVRSVSADKATLRLKARPDMTDVNATLSLSGSRWALRMVVAEKKLVARALDTVLSVGDVVFVEKQGEGYLLRQRPAIQGALAAMDPHTGRVVALVGGFSYAQSEFNRATQAYRQPGSAFKPFVYAAALDSGYTPSTLVLDAPFSMPDGTGREWRPKNYDGKFSGPSTLRVGLELSRNLMTVRLAKQVGIDLVAQYAENFGLYDHLDRYLPMALGAGETTLLRLVSAYSVIANGGKSVKPSMIDRIQDRTGKTIYRQDETECLQCNGPWKGQAEPALVDKREQILDPMTAYQVTSMLQGVVERGTGRAVRGLGVPVAGKTGTTNDEKDVWFVGFTPSLVAGIFIGYDNPRHLGAGESGGGLAAPVFLDFMKTAVKGKGAGSFPMPDGMTFYSIDRNSGRVVDASTPGAIREAFKPGTAPCSACAVIDGSADTGDPTADNTGPAARRRALLETHQGLF</sequence>
<comment type="caution">
    <text evidence="31">The sequence shown here is derived from an EMBL/GenBank/DDBJ whole genome shotgun (WGS) entry which is preliminary data.</text>
</comment>
<evidence type="ECO:0000256" key="17">
    <source>
        <dbReference type="ARBA" id="ARBA00022984"/>
    </source>
</evidence>